<dbReference type="EMBL" id="JBHSUB010000008">
    <property type="protein sequence ID" value="MFC6378173.1"/>
    <property type="molecule type" value="Genomic_DNA"/>
</dbReference>
<dbReference type="RefSeq" id="WP_385949385.1">
    <property type="nucleotide sequence ID" value="NZ_JBHSUB010000008.1"/>
</dbReference>
<gene>
    <name evidence="2" type="ORF">ACFP9W_08765</name>
</gene>
<evidence type="ECO:0000259" key="1">
    <source>
        <dbReference type="Pfam" id="PF18431"/>
    </source>
</evidence>
<proteinExistence type="predicted"/>
<dbReference type="Pfam" id="PF18431">
    <property type="entry name" value="RNAse_A_bac"/>
    <property type="match status" value="1"/>
</dbReference>
<protein>
    <submittedName>
        <fullName evidence="2">RNase A-like domain-containing protein</fullName>
    </submittedName>
</protein>
<evidence type="ECO:0000313" key="2">
    <source>
        <dbReference type="EMBL" id="MFC6378173.1"/>
    </source>
</evidence>
<dbReference type="InterPro" id="IPR041436">
    <property type="entry name" value="RNAse_A_bac"/>
</dbReference>
<organism evidence="2 3">
    <name type="scientific">Tatumella terrea</name>
    <dbReference type="NCBI Taxonomy" id="419007"/>
    <lineage>
        <taxon>Bacteria</taxon>
        <taxon>Pseudomonadati</taxon>
        <taxon>Pseudomonadota</taxon>
        <taxon>Gammaproteobacteria</taxon>
        <taxon>Enterobacterales</taxon>
        <taxon>Erwiniaceae</taxon>
        <taxon>Tatumella</taxon>
    </lineage>
</organism>
<name>A0ABW1W0L9_9GAMM</name>
<sequence length="271" mass="29386">MNKDEGLSFVLSPIQLAAMVRHQTVSEGEILSNRLWGGLGVVGSVVEIFGAGMLCIVPEPTMITKAGCIVVGAHSLDALYASLRQVWSGRRSETATSRLAEITAGQFGADSATAYRVGITVDLTVPFVFASAAGVARVASVYFGRIRLAEHEGGSLGHTIARHVGQTPEQLIARLSEPRAPPISASFKNMRQAELIISEVLSVKSRQIEYALKYTHSRATLVYAHRFNFQTGTYVERGATEVKKAYGVRLVIRPATFNGRQYYLVTAFPTP</sequence>
<keyword evidence="3" id="KW-1185">Reference proteome</keyword>
<comment type="caution">
    <text evidence="2">The sequence shown here is derived from an EMBL/GenBank/DDBJ whole genome shotgun (WGS) entry which is preliminary data.</text>
</comment>
<feature type="domain" description="Bacterial CdiA-CT RNAse A" evidence="1">
    <location>
        <begin position="157"/>
        <end position="269"/>
    </location>
</feature>
<dbReference type="CDD" id="cd20684">
    <property type="entry name" value="CdiA-CT_Yk_RNaseA-like"/>
    <property type="match status" value="1"/>
</dbReference>
<evidence type="ECO:0000313" key="3">
    <source>
        <dbReference type="Proteomes" id="UP001596230"/>
    </source>
</evidence>
<accession>A0ABW1W0L9</accession>
<dbReference type="Proteomes" id="UP001596230">
    <property type="component" value="Unassembled WGS sequence"/>
</dbReference>
<reference evidence="3" key="1">
    <citation type="journal article" date="2019" name="Int. J. Syst. Evol. Microbiol.">
        <title>The Global Catalogue of Microorganisms (GCM) 10K type strain sequencing project: providing services to taxonomists for standard genome sequencing and annotation.</title>
        <authorList>
            <consortium name="The Broad Institute Genomics Platform"/>
            <consortium name="The Broad Institute Genome Sequencing Center for Infectious Disease"/>
            <person name="Wu L."/>
            <person name="Ma J."/>
        </authorList>
    </citation>
    <scope>NUCLEOTIDE SEQUENCE [LARGE SCALE GENOMIC DNA]</scope>
    <source>
        <strain evidence="3">CGMCC 1.18518</strain>
    </source>
</reference>